<accession>A0A4R4W3N7</accession>
<keyword evidence="3" id="KW-1185">Reference proteome</keyword>
<proteinExistence type="predicted"/>
<evidence type="ECO:0000313" key="2">
    <source>
        <dbReference type="EMBL" id="TDD07630.1"/>
    </source>
</evidence>
<dbReference type="OrthoDB" id="5504890at2"/>
<evidence type="ECO:0008006" key="4">
    <source>
        <dbReference type="Google" id="ProtNLM"/>
    </source>
</evidence>
<feature type="coiled-coil region" evidence="1">
    <location>
        <begin position="139"/>
        <end position="166"/>
    </location>
</feature>
<dbReference type="Proteomes" id="UP000295674">
    <property type="component" value="Unassembled WGS sequence"/>
</dbReference>
<reference evidence="2 3" key="1">
    <citation type="submission" date="2019-03" db="EMBL/GenBank/DDBJ databases">
        <title>Draft genome sequences of novel Actinobacteria.</title>
        <authorList>
            <person name="Sahin N."/>
            <person name="Ay H."/>
            <person name="Saygin H."/>
        </authorList>
    </citation>
    <scope>NUCLEOTIDE SEQUENCE [LARGE SCALE GENOMIC DNA]</scope>
    <source>
        <strain evidence="2 3">16K309</strain>
    </source>
</reference>
<dbReference type="RefSeq" id="WP_132673588.1">
    <property type="nucleotide sequence ID" value="NZ_SMKS01000010.1"/>
</dbReference>
<protein>
    <recommendedName>
        <fullName evidence="4">DUF2383 domain-containing protein</fullName>
    </recommendedName>
</protein>
<evidence type="ECO:0000313" key="3">
    <source>
        <dbReference type="Proteomes" id="UP000295674"/>
    </source>
</evidence>
<dbReference type="EMBL" id="SMKS01000010">
    <property type="protein sequence ID" value="TDD07630.1"/>
    <property type="molecule type" value="Genomic_DNA"/>
</dbReference>
<gene>
    <name evidence="2" type="ORF">E1181_09435</name>
</gene>
<organism evidence="2 3">
    <name type="scientific">Saccharopolyspora terrae</name>
    <dbReference type="NCBI Taxonomy" id="2530384"/>
    <lineage>
        <taxon>Bacteria</taxon>
        <taxon>Bacillati</taxon>
        <taxon>Actinomycetota</taxon>
        <taxon>Actinomycetes</taxon>
        <taxon>Pseudonocardiales</taxon>
        <taxon>Pseudonocardiaceae</taxon>
        <taxon>Saccharopolyspora</taxon>
    </lineage>
</organism>
<sequence>MDAPTANVSQQKLLAIYLNDHLAGATGGVELAARAARANRGRTPGISARIRALTEEVRADRRSLREIMAALGVKTAHHKVFAAWLGEKAGRFKLNAGVFRRSPLSALIEVEALHLAVQGKARGWRTLLAAAERQPGLNAEHLRTLLDRAQQQLTELEDLHHEVATQVFGARGHRPA</sequence>
<evidence type="ECO:0000256" key="1">
    <source>
        <dbReference type="SAM" id="Coils"/>
    </source>
</evidence>
<comment type="caution">
    <text evidence="2">The sequence shown here is derived from an EMBL/GenBank/DDBJ whole genome shotgun (WGS) entry which is preliminary data.</text>
</comment>
<keyword evidence="1" id="KW-0175">Coiled coil</keyword>
<name>A0A4R4W3N7_9PSEU</name>
<dbReference type="AlphaFoldDB" id="A0A4R4W3N7"/>